<dbReference type="STRING" id="553385.GCA_000591415_02183"/>
<dbReference type="OrthoDB" id="5422926at2"/>
<feature type="transmembrane region" description="Helical" evidence="9">
    <location>
        <begin position="170"/>
        <end position="193"/>
    </location>
</feature>
<evidence type="ECO:0000256" key="9">
    <source>
        <dbReference type="SAM" id="Phobius"/>
    </source>
</evidence>
<evidence type="ECO:0000256" key="2">
    <source>
        <dbReference type="ARBA" id="ARBA00007942"/>
    </source>
</evidence>
<keyword evidence="8 9" id="KW-0472">Membrane</keyword>
<dbReference type="RefSeq" id="WP_024952224.1">
    <property type="nucleotide sequence ID" value="NZ_CAWOWR010000127.1"/>
</dbReference>
<feature type="transmembrane region" description="Helical" evidence="9">
    <location>
        <begin position="279"/>
        <end position="297"/>
    </location>
</feature>
<feature type="transmembrane region" description="Helical" evidence="9">
    <location>
        <begin position="224"/>
        <end position="243"/>
    </location>
</feature>
<protein>
    <submittedName>
        <fullName evidence="10">Ribose ABC transporter permease</fullName>
    </submittedName>
</protein>
<dbReference type="AlphaFoldDB" id="A0A558HKG6"/>
<accession>A0A558HKG6</accession>
<evidence type="ECO:0000313" key="11">
    <source>
        <dbReference type="Proteomes" id="UP000319941"/>
    </source>
</evidence>
<dbReference type="PANTHER" id="PTHR32196">
    <property type="entry name" value="ABC TRANSPORTER PERMEASE PROTEIN YPHD-RELATED-RELATED"/>
    <property type="match status" value="1"/>
</dbReference>
<sequence>MSTPSSSASSARRIDMMRLLVDNKALIALALLIAVSAGLSDNFLSTDNLLNVLRQTSINAIIAMGVTFVILTAGIDLSVGAVLALTGAFAASMTAAGLSPWLSVPGTIVAGAALGAISGLFVAFGRIQAFIVTLVAMTVLRGATLVYTDGRPVSIGVSEAADSFWNLGGGYWLGVPIPIYMMFFVYVLCWGVLHHTRFGRHVYAVGGGEKVARLSGINVNRIKISVYAIAGAFAALAGAILAARLGSAQPNAGTGYELDAIAAVVIGGTSLMGGRGRIFGTLIGALVIGVLNNALNIMGVSSYYQMIAKGAVILLAVLIDSRAQK</sequence>
<dbReference type="InterPro" id="IPR001851">
    <property type="entry name" value="ABC_transp_permease"/>
</dbReference>
<comment type="caution">
    <text evidence="10">The sequence shown here is derived from an EMBL/GenBank/DDBJ whole genome shotgun (WGS) entry which is preliminary data.</text>
</comment>
<dbReference type="GO" id="GO:0022857">
    <property type="term" value="F:transmembrane transporter activity"/>
    <property type="evidence" value="ECO:0007669"/>
    <property type="project" value="InterPro"/>
</dbReference>
<dbReference type="Pfam" id="PF02653">
    <property type="entry name" value="BPD_transp_2"/>
    <property type="match status" value="1"/>
</dbReference>
<keyword evidence="11" id="KW-1185">Reference proteome</keyword>
<dbReference type="GO" id="GO:0005886">
    <property type="term" value="C:plasma membrane"/>
    <property type="evidence" value="ECO:0007669"/>
    <property type="project" value="UniProtKB-SubCell"/>
</dbReference>
<dbReference type="Proteomes" id="UP000319941">
    <property type="component" value="Unassembled WGS sequence"/>
</dbReference>
<keyword evidence="4" id="KW-1003">Cell membrane</keyword>
<feature type="transmembrane region" description="Helical" evidence="9">
    <location>
        <begin position="131"/>
        <end position="150"/>
    </location>
</feature>
<dbReference type="PANTHER" id="PTHR32196:SF21">
    <property type="entry name" value="ABC TRANSPORTER PERMEASE PROTEIN YPHD-RELATED"/>
    <property type="match status" value="1"/>
</dbReference>
<keyword evidence="7 9" id="KW-1133">Transmembrane helix</keyword>
<comment type="similarity">
    <text evidence="2">Belongs to the binding-protein-dependent transport system permease family. AraH/RbsC subfamily.</text>
</comment>
<evidence type="ECO:0000256" key="6">
    <source>
        <dbReference type="ARBA" id="ARBA00022692"/>
    </source>
</evidence>
<dbReference type="CDD" id="cd06579">
    <property type="entry name" value="TM_PBP1_transp_AraH_like"/>
    <property type="match status" value="1"/>
</dbReference>
<evidence type="ECO:0000256" key="4">
    <source>
        <dbReference type="ARBA" id="ARBA00022475"/>
    </source>
</evidence>
<dbReference type="EMBL" id="VNFH01000007">
    <property type="protein sequence ID" value="TVU69624.1"/>
    <property type="molecule type" value="Genomic_DNA"/>
</dbReference>
<evidence type="ECO:0000256" key="3">
    <source>
        <dbReference type="ARBA" id="ARBA00022448"/>
    </source>
</evidence>
<evidence type="ECO:0000256" key="7">
    <source>
        <dbReference type="ARBA" id="ARBA00022989"/>
    </source>
</evidence>
<evidence type="ECO:0000256" key="8">
    <source>
        <dbReference type="ARBA" id="ARBA00023136"/>
    </source>
</evidence>
<evidence type="ECO:0000313" key="10">
    <source>
        <dbReference type="EMBL" id="TVU69624.1"/>
    </source>
</evidence>
<dbReference type="NCBIfam" id="NF007067">
    <property type="entry name" value="PRK09512.1"/>
    <property type="match status" value="1"/>
</dbReference>
<keyword evidence="6 9" id="KW-0812">Transmembrane</keyword>
<feature type="transmembrane region" description="Helical" evidence="9">
    <location>
        <begin position="108"/>
        <end position="124"/>
    </location>
</feature>
<evidence type="ECO:0000256" key="1">
    <source>
        <dbReference type="ARBA" id="ARBA00004429"/>
    </source>
</evidence>
<reference evidence="10 11" key="1">
    <citation type="submission" date="2019-07" db="EMBL/GenBank/DDBJ databases">
        <title>Diversity of Bacteria from Kongsfjorden, Arctic.</title>
        <authorList>
            <person name="Yu Y."/>
        </authorList>
    </citation>
    <scope>NUCLEOTIDE SEQUENCE [LARGE SCALE GENOMIC DNA]</scope>
    <source>
        <strain evidence="10 11">SM1923</strain>
    </source>
</reference>
<proteinExistence type="inferred from homology"/>
<organism evidence="10 11">
    <name type="scientific">Cobetia crustatorum</name>
    <dbReference type="NCBI Taxonomy" id="553385"/>
    <lineage>
        <taxon>Bacteria</taxon>
        <taxon>Pseudomonadati</taxon>
        <taxon>Pseudomonadota</taxon>
        <taxon>Gammaproteobacteria</taxon>
        <taxon>Oceanospirillales</taxon>
        <taxon>Halomonadaceae</taxon>
        <taxon>Cobetia</taxon>
    </lineage>
</organism>
<keyword evidence="3" id="KW-0813">Transport</keyword>
<evidence type="ECO:0000256" key="5">
    <source>
        <dbReference type="ARBA" id="ARBA00022519"/>
    </source>
</evidence>
<comment type="subcellular location">
    <subcellularLocation>
        <location evidence="1">Cell inner membrane</location>
        <topology evidence="1">Multi-pass membrane protein</topology>
    </subcellularLocation>
</comment>
<gene>
    <name evidence="10" type="primary">rbsC</name>
    <name evidence="10" type="ORF">FQP86_10975</name>
</gene>
<name>A0A558HKG6_9GAMM</name>
<keyword evidence="5" id="KW-0997">Cell inner membrane</keyword>